<protein>
    <submittedName>
        <fullName evidence="1">Uncharacterized protein</fullName>
    </submittedName>
</protein>
<proteinExistence type="predicted"/>
<evidence type="ECO:0000313" key="2">
    <source>
        <dbReference type="Proteomes" id="UP001596060"/>
    </source>
</evidence>
<dbReference type="Proteomes" id="UP001596060">
    <property type="component" value="Unassembled WGS sequence"/>
</dbReference>
<reference evidence="2" key="1">
    <citation type="journal article" date="2019" name="Int. J. Syst. Evol. Microbiol.">
        <title>The Global Catalogue of Microorganisms (GCM) 10K type strain sequencing project: providing services to taxonomists for standard genome sequencing and annotation.</title>
        <authorList>
            <consortium name="The Broad Institute Genomics Platform"/>
            <consortium name="The Broad Institute Genome Sequencing Center for Infectious Disease"/>
            <person name="Wu L."/>
            <person name="Ma J."/>
        </authorList>
    </citation>
    <scope>NUCLEOTIDE SEQUENCE [LARGE SCALE GENOMIC DNA]</scope>
    <source>
        <strain evidence="2">CCUG 43117</strain>
    </source>
</reference>
<organism evidence="1 2">
    <name type="scientific">Bosea massiliensis</name>
    <dbReference type="NCBI Taxonomy" id="151419"/>
    <lineage>
        <taxon>Bacteria</taxon>
        <taxon>Pseudomonadati</taxon>
        <taxon>Pseudomonadota</taxon>
        <taxon>Alphaproteobacteria</taxon>
        <taxon>Hyphomicrobiales</taxon>
        <taxon>Boseaceae</taxon>
        <taxon>Bosea</taxon>
    </lineage>
</organism>
<name>A0ABW0P0L0_9HYPH</name>
<dbReference type="EMBL" id="JBHSLU010000012">
    <property type="protein sequence ID" value="MFC5505193.1"/>
    <property type="molecule type" value="Genomic_DNA"/>
</dbReference>
<accession>A0ABW0P0L0</accession>
<evidence type="ECO:0000313" key="1">
    <source>
        <dbReference type="EMBL" id="MFC5505193.1"/>
    </source>
</evidence>
<comment type="caution">
    <text evidence="1">The sequence shown here is derived from an EMBL/GenBank/DDBJ whole genome shotgun (WGS) entry which is preliminary data.</text>
</comment>
<dbReference type="RefSeq" id="WP_066718856.1">
    <property type="nucleotide sequence ID" value="NZ_JBHSLU010000012.1"/>
</dbReference>
<sequence length="133" mass="14833">MLHRITLHLGRMPAQPEGNARDGYEITAPLDAEGRLLAEEWHAARDKCRVRRFAPNEPDRHGWLLHRAGGEGGASWGIDYDDASSDDDEVGYKLDRHRFQLGEYVSIRDQDGDFRPYKVVALRAVAAPAPAGA</sequence>
<gene>
    <name evidence="1" type="ORF">ACFPN9_07975</name>
</gene>
<keyword evidence="2" id="KW-1185">Reference proteome</keyword>